<feature type="compositionally biased region" description="Low complexity" evidence="1">
    <location>
        <begin position="319"/>
        <end position="329"/>
    </location>
</feature>
<dbReference type="OrthoDB" id="3882645at2759"/>
<name>A0A074X459_9PEZI</name>
<dbReference type="Proteomes" id="UP000027730">
    <property type="component" value="Unassembled WGS sequence"/>
</dbReference>
<proteinExistence type="predicted"/>
<dbReference type="GeneID" id="25414221"/>
<dbReference type="EMBL" id="KL584722">
    <property type="protein sequence ID" value="KEQ69401.1"/>
    <property type="molecule type" value="Genomic_DNA"/>
</dbReference>
<dbReference type="HOGENOM" id="CLU_528889_0_0_1"/>
<feature type="compositionally biased region" description="Polar residues" evidence="1">
    <location>
        <begin position="305"/>
        <end position="318"/>
    </location>
</feature>
<evidence type="ECO:0000313" key="3">
    <source>
        <dbReference type="Proteomes" id="UP000027730"/>
    </source>
</evidence>
<accession>A0A074X459</accession>
<gene>
    <name evidence="2" type="ORF">M436DRAFT_67452</name>
</gene>
<dbReference type="RefSeq" id="XP_013423526.1">
    <property type="nucleotide sequence ID" value="XM_013568072.1"/>
</dbReference>
<evidence type="ECO:0000256" key="1">
    <source>
        <dbReference type="SAM" id="MobiDB-lite"/>
    </source>
</evidence>
<reference evidence="2 3" key="1">
    <citation type="journal article" date="2014" name="BMC Genomics">
        <title>Genome sequencing of four Aureobasidium pullulans varieties: biotechnological potential, stress tolerance, and description of new species.</title>
        <authorList>
            <person name="Gostin Ar C."/>
            <person name="Ohm R.A."/>
            <person name="Kogej T."/>
            <person name="Sonjak S."/>
            <person name="Turk M."/>
            <person name="Zajc J."/>
            <person name="Zalar P."/>
            <person name="Grube M."/>
            <person name="Sun H."/>
            <person name="Han J."/>
            <person name="Sharma A."/>
            <person name="Chiniquy J."/>
            <person name="Ngan C.Y."/>
            <person name="Lipzen A."/>
            <person name="Barry K."/>
            <person name="Grigoriev I.V."/>
            <person name="Gunde-Cimerman N."/>
        </authorList>
    </citation>
    <scope>NUCLEOTIDE SEQUENCE [LARGE SCALE GENOMIC DNA]</scope>
    <source>
        <strain evidence="2 3">CBS 147.97</strain>
    </source>
</reference>
<dbReference type="AlphaFoldDB" id="A0A074X459"/>
<keyword evidence="3" id="KW-1185">Reference proteome</keyword>
<evidence type="ECO:0000313" key="2">
    <source>
        <dbReference type="EMBL" id="KEQ69401.1"/>
    </source>
</evidence>
<feature type="compositionally biased region" description="Pro residues" evidence="1">
    <location>
        <begin position="330"/>
        <end position="339"/>
    </location>
</feature>
<feature type="compositionally biased region" description="Acidic residues" evidence="1">
    <location>
        <begin position="249"/>
        <end position="260"/>
    </location>
</feature>
<feature type="compositionally biased region" description="Basic residues" evidence="1">
    <location>
        <begin position="236"/>
        <end position="245"/>
    </location>
</feature>
<protein>
    <submittedName>
        <fullName evidence="2">Uncharacterized protein</fullName>
    </submittedName>
</protein>
<sequence length="522" mass="58399">MYPSPPSVAFEPEHEPVWHLKERVVLTWQNEHNQAMHLGEPSPLNKDASLVLWLGLDSNQAVVMLQLTVTHYTKGKRKKFDIFSVPESLKLDSNEISVLGIDDIAEDISRMFEAIEGSSKSRFLRLSLSKTIPSQTLMPIRKTARAVQGAAEHVMLSMQALAKSAERFEVHMGYSTYAHQALTRNIHTLGSNYTIPSFDLQSSYSHNGGAFDLWDDYLDTESARTATNAGVDLDHRHAHKRRRARSQQGEEEEQYGEDEGPQAKRQGPRAAVDDAPPPAYEQVQVPASDCAATPRSVKCRDGSSIVPTTPLNQSSCAASSFSLDPLDTPDSPPLGPPFSPRVGPSQRPPLLLDTQPIPLTNGRLDINVALHKAFVNWLCSMERLRPYLHEDHELYTMLVAYGLAVQRGDITRFPNIKARATSLVLKQHVSSTSEVRNWDLPAEKLVQRLVRWMCGLVLHADEELIDDLLLLTRRAVELTLDGDRSSAVLDTTKRDEFLLQEATCVARFFVTYAQHLSRQLKS</sequence>
<feature type="region of interest" description="Disordered" evidence="1">
    <location>
        <begin position="228"/>
        <end position="348"/>
    </location>
</feature>
<organism evidence="2 3">
    <name type="scientific">Aureobasidium namibiae CBS 147.97</name>
    <dbReference type="NCBI Taxonomy" id="1043004"/>
    <lineage>
        <taxon>Eukaryota</taxon>
        <taxon>Fungi</taxon>
        <taxon>Dikarya</taxon>
        <taxon>Ascomycota</taxon>
        <taxon>Pezizomycotina</taxon>
        <taxon>Dothideomycetes</taxon>
        <taxon>Dothideomycetidae</taxon>
        <taxon>Dothideales</taxon>
        <taxon>Saccotheciaceae</taxon>
        <taxon>Aureobasidium</taxon>
    </lineage>
</organism>